<protein>
    <recommendedName>
        <fullName evidence="6">LPXTG cell wall anchor domain-containing protein</fullName>
    </recommendedName>
</protein>
<feature type="region of interest" description="Disordered" evidence="1">
    <location>
        <begin position="48"/>
        <end position="73"/>
    </location>
</feature>
<keyword evidence="2" id="KW-0812">Transmembrane</keyword>
<feature type="chain" id="PRO_5018646490" description="LPXTG cell wall anchor domain-containing protein" evidence="3">
    <location>
        <begin position="45"/>
        <end position="106"/>
    </location>
</feature>
<proteinExistence type="predicted"/>
<sequence length="106" mass="10573">MSTTRRSIRRSARRTTRRSGLPARCTFVAAVLGGALLVPTAAFAYPDPAPAPASTSASAPASSGTSEQADGSHGQNALFLAAGGGMAAAGAAGLAYSMYRRGRSDG</sequence>
<keyword evidence="2" id="KW-1133">Transmembrane helix</keyword>
<keyword evidence="3" id="KW-0732">Signal</keyword>
<evidence type="ECO:0000256" key="3">
    <source>
        <dbReference type="SAM" id="SignalP"/>
    </source>
</evidence>
<evidence type="ECO:0008006" key="6">
    <source>
        <dbReference type="Google" id="ProtNLM"/>
    </source>
</evidence>
<dbReference type="RefSeq" id="WP_127830972.1">
    <property type="nucleotide sequence ID" value="NZ_RZYA01000015.1"/>
</dbReference>
<gene>
    <name evidence="4" type="ORF">EOT10_27145</name>
</gene>
<keyword evidence="5" id="KW-1185">Reference proteome</keyword>
<accession>A0A3S2VDJ3</accession>
<dbReference type="Proteomes" id="UP000283128">
    <property type="component" value="Unassembled WGS sequence"/>
</dbReference>
<feature type="compositionally biased region" description="Low complexity" evidence="1">
    <location>
        <begin position="48"/>
        <end position="66"/>
    </location>
</feature>
<evidence type="ECO:0000256" key="1">
    <source>
        <dbReference type="SAM" id="MobiDB-lite"/>
    </source>
</evidence>
<evidence type="ECO:0000256" key="2">
    <source>
        <dbReference type="SAM" id="Phobius"/>
    </source>
</evidence>
<evidence type="ECO:0000313" key="4">
    <source>
        <dbReference type="EMBL" id="RVU20362.1"/>
    </source>
</evidence>
<evidence type="ECO:0000313" key="5">
    <source>
        <dbReference type="Proteomes" id="UP000283128"/>
    </source>
</evidence>
<keyword evidence="2" id="KW-0472">Membrane</keyword>
<reference evidence="4 5" key="1">
    <citation type="submission" date="2019-01" db="EMBL/GenBank/DDBJ databases">
        <title>Genome sequences of Streptomyces and Rhizobium isolates collected from root and soil.</title>
        <authorList>
            <person name="Chhettri S."/>
            <person name="Sevigny J.L."/>
            <person name="Sen A."/>
            <person name="Ennis N."/>
            <person name="Tisa L."/>
        </authorList>
    </citation>
    <scope>NUCLEOTIDE SEQUENCE [LARGE SCALE GENOMIC DNA]</scope>
    <source>
        <strain evidence="4 5">San01</strain>
    </source>
</reference>
<name>A0A3S2VDJ3_9ACTN</name>
<feature type="signal peptide" evidence="3">
    <location>
        <begin position="1"/>
        <end position="44"/>
    </location>
</feature>
<dbReference type="EMBL" id="RZYA01000015">
    <property type="protein sequence ID" value="RVU20362.1"/>
    <property type="molecule type" value="Genomic_DNA"/>
</dbReference>
<comment type="caution">
    <text evidence="4">The sequence shown here is derived from an EMBL/GenBank/DDBJ whole genome shotgun (WGS) entry which is preliminary data.</text>
</comment>
<feature type="transmembrane region" description="Helical" evidence="2">
    <location>
        <begin position="77"/>
        <end position="99"/>
    </location>
</feature>
<dbReference type="AlphaFoldDB" id="A0A3S2VDJ3"/>
<organism evidence="4 5">
    <name type="scientific">Streptomyces antnestii</name>
    <dbReference type="NCBI Taxonomy" id="2494256"/>
    <lineage>
        <taxon>Bacteria</taxon>
        <taxon>Bacillati</taxon>
        <taxon>Actinomycetota</taxon>
        <taxon>Actinomycetes</taxon>
        <taxon>Kitasatosporales</taxon>
        <taxon>Streptomycetaceae</taxon>
        <taxon>Streptomyces</taxon>
    </lineage>
</organism>